<comment type="caution">
    <text evidence="2">The sequence shown here is derived from an EMBL/GenBank/DDBJ whole genome shotgun (WGS) entry which is preliminary data.</text>
</comment>
<organism evidence="2 3">
    <name type="scientific">Thermomonospora umbrina</name>
    <dbReference type="NCBI Taxonomy" id="111806"/>
    <lineage>
        <taxon>Bacteria</taxon>
        <taxon>Bacillati</taxon>
        <taxon>Actinomycetota</taxon>
        <taxon>Actinomycetes</taxon>
        <taxon>Streptosporangiales</taxon>
        <taxon>Thermomonosporaceae</taxon>
        <taxon>Thermomonospora</taxon>
    </lineage>
</organism>
<dbReference type="Gene3D" id="2.160.20.80">
    <property type="entry name" value="E3 ubiquitin-protein ligase SopA"/>
    <property type="match status" value="1"/>
</dbReference>
<evidence type="ECO:0000256" key="1">
    <source>
        <dbReference type="SAM" id="Phobius"/>
    </source>
</evidence>
<gene>
    <name evidence="2" type="ORF">DFJ69_4721</name>
</gene>
<feature type="transmembrane region" description="Helical" evidence="1">
    <location>
        <begin position="368"/>
        <end position="387"/>
    </location>
</feature>
<dbReference type="RefSeq" id="WP_170177750.1">
    <property type="nucleotide sequence ID" value="NZ_QTTT01000001.1"/>
</dbReference>
<evidence type="ECO:0000313" key="3">
    <source>
        <dbReference type="Proteomes" id="UP000256661"/>
    </source>
</evidence>
<protein>
    <submittedName>
        <fullName evidence="2">Pentapeptide repeat protein</fullName>
    </submittedName>
</protein>
<feature type="transmembrane region" description="Helical" evidence="1">
    <location>
        <begin position="426"/>
        <end position="443"/>
    </location>
</feature>
<dbReference type="InterPro" id="IPR001646">
    <property type="entry name" value="5peptide_repeat"/>
</dbReference>
<keyword evidence="1" id="KW-1133">Transmembrane helix</keyword>
<keyword evidence="1" id="KW-0812">Transmembrane</keyword>
<name>A0A3D9SYV1_9ACTN</name>
<sequence length="449" mass="50744">MTPAEHDYTGRTFGAADFRDRVFDTPAIFTDCVFTERPDFSGAVFKARVFFTRAVFERGVDFHETTFEKFANFEDVAVTGDARFTGAVFETGLLLEHAEIDGVLRLDRVQFHETRLMGPLRAKEIDFRLVVFHRRARLEFVTGLVRCERASFYGGVQFQLDGADIILKDSELGPASRVATYTAERERYGRPARRPRLVTVSGTDVATLSISRADLSACKLMHAHNLDLLRVRTDDAFGLTPRRLRLARREVIGDEVRWRAEHGGGRRARERWRPPVDWPDVEAPQLAGEVVKTYRALRKGREDSGDGPGAADFYYGEMEMRRLGSGRLSREQWRNRSLRGWTAATGEYVLLSLYWLVSGYGLRAWRSFTALAVVVALAAAGFMTWGFPAKVKMDYGDSFRFTLRAATSLLRGTEAQLTPTGEWIELVLRFLGPVLLGLGVLAVRGRVRR</sequence>
<dbReference type="Pfam" id="PF13576">
    <property type="entry name" value="Pentapeptide_3"/>
    <property type="match status" value="1"/>
</dbReference>
<evidence type="ECO:0000313" key="2">
    <source>
        <dbReference type="EMBL" id="REE99213.1"/>
    </source>
</evidence>
<keyword evidence="1" id="KW-0472">Membrane</keyword>
<dbReference type="AlphaFoldDB" id="A0A3D9SYV1"/>
<feature type="transmembrane region" description="Helical" evidence="1">
    <location>
        <begin position="338"/>
        <end position="356"/>
    </location>
</feature>
<reference evidence="2 3" key="1">
    <citation type="submission" date="2018-08" db="EMBL/GenBank/DDBJ databases">
        <title>Sequencing the genomes of 1000 actinobacteria strains.</title>
        <authorList>
            <person name="Klenk H.-P."/>
        </authorList>
    </citation>
    <scope>NUCLEOTIDE SEQUENCE [LARGE SCALE GENOMIC DNA]</scope>
    <source>
        <strain evidence="2 3">DSM 43927</strain>
    </source>
</reference>
<dbReference type="EMBL" id="QTTT01000001">
    <property type="protein sequence ID" value="REE99213.1"/>
    <property type="molecule type" value="Genomic_DNA"/>
</dbReference>
<accession>A0A3D9SYV1</accession>
<dbReference type="Proteomes" id="UP000256661">
    <property type="component" value="Unassembled WGS sequence"/>
</dbReference>
<keyword evidence="3" id="KW-1185">Reference proteome</keyword>
<proteinExistence type="predicted"/>